<keyword evidence="3" id="KW-1185">Reference proteome</keyword>
<keyword evidence="2" id="KW-0808">Transferase</keyword>
<proteinExistence type="predicted"/>
<dbReference type="GO" id="GO:0008168">
    <property type="term" value="F:methyltransferase activity"/>
    <property type="evidence" value="ECO:0007669"/>
    <property type="project" value="UniProtKB-KW"/>
</dbReference>
<comment type="caution">
    <text evidence="2">The sequence shown here is derived from an EMBL/GenBank/DDBJ whole genome shotgun (WGS) entry which is preliminary data.</text>
</comment>
<name>A0A158B0C0_9BURK</name>
<dbReference type="AlphaFoldDB" id="A0A158B0C0"/>
<gene>
    <name evidence="2" type="ORF">AWB80_02874</name>
</gene>
<dbReference type="Proteomes" id="UP000054911">
    <property type="component" value="Unassembled WGS sequence"/>
</dbReference>
<reference evidence="2" key="1">
    <citation type="submission" date="2016-01" db="EMBL/GenBank/DDBJ databases">
        <authorList>
            <person name="Peeters C."/>
        </authorList>
    </citation>
    <scope>NUCLEOTIDE SEQUENCE [LARGE SCALE GENOMIC DNA]</scope>
    <source>
        <strain evidence="2">LMG 29323</strain>
    </source>
</reference>
<dbReference type="Gene3D" id="3.90.1530.10">
    <property type="entry name" value="Conserved hypothetical protein from pyrococcus furiosus pfu- 392566-001, ParB domain"/>
    <property type="match status" value="1"/>
</dbReference>
<dbReference type="InterPro" id="IPR003115">
    <property type="entry name" value="ParB_N"/>
</dbReference>
<dbReference type="CDD" id="cd16403">
    <property type="entry name" value="ParB_N_like_MT"/>
    <property type="match status" value="1"/>
</dbReference>
<dbReference type="STRING" id="1777141.AWB80_02874"/>
<dbReference type="OrthoDB" id="9816288at2"/>
<dbReference type="GO" id="GO:0032259">
    <property type="term" value="P:methylation"/>
    <property type="evidence" value="ECO:0007669"/>
    <property type="project" value="UniProtKB-KW"/>
</dbReference>
<dbReference type="Pfam" id="PF02195">
    <property type="entry name" value="ParB_N"/>
    <property type="match status" value="1"/>
</dbReference>
<dbReference type="EMBL" id="FCOE02000008">
    <property type="protein sequence ID" value="SAK63505.1"/>
    <property type="molecule type" value="Genomic_DNA"/>
</dbReference>
<dbReference type="SUPFAM" id="SSF110849">
    <property type="entry name" value="ParB/Sulfiredoxin"/>
    <property type="match status" value="1"/>
</dbReference>
<dbReference type="InterPro" id="IPR036086">
    <property type="entry name" value="ParB/Sulfiredoxin_sf"/>
</dbReference>
<sequence length="176" mass="19240">MDQPVKNAPQWPAAKVQLWDIEKLIPYARNAKQHSATQVAQLAASMREWGFTMPVLAAEDGTIIAGHGRVMAARLLEWERLPVMIAKGWTDAQRRAYVLADNRLAESPWDDELLAVELDALASDKFDMSLLGFTNDEMDALANAGEFGPGSAGDQGDLSTLQPIICPHCGGEVPRK</sequence>
<feature type="domain" description="ParB-like N-terminal" evidence="1">
    <location>
        <begin position="17"/>
        <end position="103"/>
    </location>
</feature>
<keyword evidence="2" id="KW-0489">Methyltransferase</keyword>
<organism evidence="2 3">
    <name type="scientific">Caballeronia pedi</name>
    <dbReference type="NCBI Taxonomy" id="1777141"/>
    <lineage>
        <taxon>Bacteria</taxon>
        <taxon>Pseudomonadati</taxon>
        <taxon>Pseudomonadota</taxon>
        <taxon>Betaproteobacteria</taxon>
        <taxon>Burkholderiales</taxon>
        <taxon>Burkholderiaceae</taxon>
        <taxon>Caballeronia</taxon>
    </lineage>
</organism>
<accession>A0A158B0C0</accession>
<dbReference type="RefSeq" id="WP_061175350.1">
    <property type="nucleotide sequence ID" value="NZ_FCOE02000008.1"/>
</dbReference>
<protein>
    <submittedName>
        <fullName evidence="2">DNA methylase N-4/N-6 domain-containing protein</fullName>
    </submittedName>
</protein>
<evidence type="ECO:0000259" key="1">
    <source>
        <dbReference type="SMART" id="SM00470"/>
    </source>
</evidence>
<dbReference type="SMART" id="SM00470">
    <property type="entry name" value="ParB"/>
    <property type="match status" value="1"/>
</dbReference>
<evidence type="ECO:0000313" key="2">
    <source>
        <dbReference type="EMBL" id="SAK63505.1"/>
    </source>
</evidence>
<evidence type="ECO:0000313" key="3">
    <source>
        <dbReference type="Proteomes" id="UP000054911"/>
    </source>
</evidence>